<feature type="transmembrane region" description="Helical" evidence="1">
    <location>
        <begin position="60"/>
        <end position="83"/>
    </location>
</feature>
<sequence>MKRQFATFLLRWILNSVGIWVAVRLLGNGNTEVTSAWTFMMAGLIFSLVNSTLKPIVTILALPAILLTLGLFTLVVNGFMVYVSLALAPGISMTFAHSIVAGIILSLVNYIIGSALVLQREEKEQYVN</sequence>
<organism evidence="2">
    <name type="scientific">Candidatus Nanosynbacter sp. TM7-074</name>
    <dbReference type="NCBI Taxonomy" id="3158573"/>
    <lineage>
        <taxon>Bacteria</taxon>
        <taxon>Candidatus Saccharimonadota</taxon>
        <taxon>Candidatus Saccharimonadia</taxon>
        <taxon>Candidatus Nanosynbacterales</taxon>
        <taxon>Candidatus Nanosynbacteraceae</taxon>
        <taxon>Candidatus Nanosynbacter</taxon>
    </lineage>
</organism>
<reference evidence="2" key="1">
    <citation type="submission" date="2024-06" db="EMBL/GenBank/DDBJ databases">
        <authorList>
            <person name="Atkinson C."/>
            <person name="McLean J."/>
            <person name="Gallagher L."/>
            <person name="Bor B."/>
            <person name="Mougous J."/>
        </authorList>
    </citation>
    <scope>NUCLEOTIDE SEQUENCE</scope>
    <source>
        <strain evidence="2">TM7-074</strain>
    </source>
</reference>
<evidence type="ECO:0000313" key="2">
    <source>
        <dbReference type="EMBL" id="XDN89588.1"/>
    </source>
</evidence>
<evidence type="ECO:0000256" key="1">
    <source>
        <dbReference type="SAM" id="Phobius"/>
    </source>
</evidence>
<dbReference type="EMBL" id="CP158487">
    <property type="protein sequence ID" value="XDN89588.1"/>
    <property type="molecule type" value="Genomic_DNA"/>
</dbReference>
<feature type="transmembrane region" description="Helical" evidence="1">
    <location>
        <begin position="95"/>
        <end position="118"/>
    </location>
</feature>
<accession>A0AB39JCV8</accession>
<dbReference type="PANTHER" id="PTHR37309">
    <property type="entry name" value="SLR0284 PROTEIN"/>
    <property type="match status" value="1"/>
</dbReference>
<protein>
    <submittedName>
        <fullName evidence="2">Phage holin family protein</fullName>
    </submittedName>
</protein>
<gene>
    <name evidence="2" type="ORF">TM074_02675</name>
</gene>
<dbReference type="RefSeq" id="WP_369000165.1">
    <property type="nucleotide sequence ID" value="NZ_CP158487.1"/>
</dbReference>
<keyword evidence="1" id="KW-0472">Membrane</keyword>
<dbReference type="Pfam" id="PF04020">
    <property type="entry name" value="Phage_holin_4_2"/>
    <property type="match status" value="1"/>
</dbReference>
<feature type="transmembrane region" description="Helical" evidence="1">
    <location>
        <begin position="9"/>
        <end position="27"/>
    </location>
</feature>
<dbReference type="InterPro" id="IPR007165">
    <property type="entry name" value="Phage_holin_4_2"/>
</dbReference>
<proteinExistence type="predicted"/>
<feature type="transmembrane region" description="Helical" evidence="1">
    <location>
        <begin position="33"/>
        <end position="53"/>
    </location>
</feature>
<keyword evidence="1" id="KW-1133">Transmembrane helix</keyword>
<dbReference type="PANTHER" id="PTHR37309:SF1">
    <property type="entry name" value="SLR0284 PROTEIN"/>
    <property type="match status" value="1"/>
</dbReference>
<dbReference type="AlphaFoldDB" id="A0AB39JCV8"/>
<keyword evidence="1" id="KW-0812">Transmembrane</keyword>
<name>A0AB39JCV8_9BACT</name>